<dbReference type="OrthoDB" id="2191703at2759"/>
<keyword evidence="1" id="KW-1133">Transmembrane helix</keyword>
<gene>
    <name evidence="2" type="ORF">NEDG_02196</name>
</gene>
<protein>
    <submittedName>
        <fullName evidence="2">Uncharacterized protein</fullName>
    </submittedName>
</protein>
<dbReference type="Proteomes" id="UP000185944">
    <property type="component" value="Unassembled WGS sequence"/>
</dbReference>
<proteinExistence type="predicted"/>
<dbReference type="GeneID" id="93648546"/>
<organism evidence="2 3">
    <name type="scientific">Nematocida displodere</name>
    <dbReference type="NCBI Taxonomy" id="1805483"/>
    <lineage>
        <taxon>Eukaryota</taxon>
        <taxon>Fungi</taxon>
        <taxon>Fungi incertae sedis</taxon>
        <taxon>Microsporidia</taxon>
        <taxon>Nematocida</taxon>
    </lineage>
</organism>
<dbReference type="AlphaFoldDB" id="A0A177EG90"/>
<comment type="caution">
    <text evidence="2">The sequence shown here is derived from an EMBL/GenBank/DDBJ whole genome shotgun (WGS) entry which is preliminary data.</text>
</comment>
<dbReference type="RefSeq" id="XP_067544791.1">
    <property type="nucleotide sequence ID" value="XM_067689614.1"/>
</dbReference>
<sequence>MQTEMKQETALLAQEAARVYSAISEHNLYLEGLEKHTTKVEGKSMLLSQKLLRTMREIRKDGRNTIIATLTLTTVLLLFYLL</sequence>
<evidence type="ECO:0000313" key="2">
    <source>
        <dbReference type="EMBL" id="OAG30967.1"/>
    </source>
</evidence>
<name>A0A177EG90_9MICR</name>
<keyword evidence="3" id="KW-1185">Reference proteome</keyword>
<evidence type="ECO:0000256" key="1">
    <source>
        <dbReference type="SAM" id="Phobius"/>
    </source>
</evidence>
<feature type="transmembrane region" description="Helical" evidence="1">
    <location>
        <begin position="62"/>
        <end position="81"/>
    </location>
</feature>
<dbReference type="EMBL" id="LTDL01000023">
    <property type="protein sequence ID" value="OAG30967.1"/>
    <property type="molecule type" value="Genomic_DNA"/>
</dbReference>
<dbReference type="VEuPathDB" id="MicrosporidiaDB:NEDG_02196"/>
<evidence type="ECO:0000313" key="3">
    <source>
        <dbReference type="Proteomes" id="UP000185944"/>
    </source>
</evidence>
<reference evidence="2 3" key="1">
    <citation type="submission" date="2016-02" db="EMBL/GenBank/DDBJ databases">
        <title>Discovery of a natural microsporidian pathogen with a broad tissue tropism in Caenorhabditis elegans.</title>
        <authorList>
            <person name="Luallen R.J."/>
            <person name="Reinke A.W."/>
            <person name="Tong L."/>
            <person name="Botts M.R."/>
            <person name="Felix M.-A."/>
            <person name="Troemel E.R."/>
        </authorList>
    </citation>
    <scope>NUCLEOTIDE SEQUENCE [LARGE SCALE GENOMIC DNA]</scope>
    <source>
        <strain evidence="2 3">JUm2807</strain>
    </source>
</reference>
<keyword evidence="1" id="KW-0472">Membrane</keyword>
<accession>A0A177EG90</accession>
<keyword evidence="1" id="KW-0812">Transmembrane</keyword>